<dbReference type="Proteomes" id="UP000887116">
    <property type="component" value="Unassembled WGS sequence"/>
</dbReference>
<protein>
    <submittedName>
        <fullName evidence="1">Uncharacterized protein</fullName>
    </submittedName>
</protein>
<proteinExistence type="predicted"/>
<accession>A0A8X6HBB7</accession>
<evidence type="ECO:0000313" key="1">
    <source>
        <dbReference type="EMBL" id="GFR20444.1"/>
    </source>
</evidence>
<sequence>MSGPMLVPLTIPIAEEEMEGASDEDACQHMSFLGAHARSKENKLRYFKAETELALKIPSLPKEEMERLRMETSVAEKELQTILGELALLTCPIVNCPSHHVIDQNAKAKVKKNSKLNDKATKAFEEMSKTNNDNEKLNIFLLAIAKCTLKTKR</sequence>
<comment type="caution">
    <text evidence="1">The sequence shown here is derived from an EMBL/GenBank/DDBJ whole genome shotgun (WGS) entry which is preliminary data.</text>
</comment>
<dbReference type="EMBL" id="BMAO01018073">
    <property type="protein sequence ID" value="GFR20444.1"/>
    <property type="molecule type" value="Genomic_DNA"/>
</dbReference>
<dbReference type="AlphaFoldDB" id="A0A8X6HBB7"/>
<reference evidence="1" key="1">
    <citation type="submission" date="2020-07" db="EMBL/GenBank/DDBJ databases">
        <title>Multicomponent nature underlies the extraordinary mechanical properties of spider dragline silk.</title>
        <authorList>
            <person name="Kono N."/>
            <person name="Nakamura H."/>
            <person name="Mori M."/>
            <person name="Yoshida Y."/>
            <person name="Ohtoshi R."/>
            <person name="Malay A.D."/>
            <person name="Moran D.A.P."/>
            <person name="Tomita M."/>
            <person name="Numata K."/>
            <person name="Arakawa K."/>
        </authorList>
    </citation>
    <scope>NUCLEOTIDE SEQUENCE</scope>
</reference>
<gene>
    <name evidence="1" type="ORF">TNCT_177601</name>
</gene>
<evidence type="ECO:0000313" key="2">
    <source>
        <dbReference type="Proteomes" id="UP000887116"/>
    </source>
</evidence>
<organism evidence="1 2">
    <name type="scientific">Trichonephila clavata</name>
    <name type="common">Joro spider</name>
    <name type="synonym">Nephila clavata</name>
    <dbReference type="NCBI Taxonomy" id="2740835"/>
    <lineage>
        <taxon>Eukaryota</taxon>
        <taxon>Metazoa</taxon>
        <taxon>Ecdysozoa</taxon>
        <taxon>Arthropoda</taxon>
        <taxon>Chelicerata</taxon>
        <taxon>Arachnida</taxon>
        <taxon>Araneae</taxon>
        <taxon>Araneomorphae</taxon>
        <taxon>Entelegynae</taxon>
        <taxon>Araneoidea</taxon>
        <taxon>Nephilidae</taxon>
        <taxon>Trichonephila</taxon>
    </lineage>
</organism>
<keyword evidence="2" id="KW-1185">Reference proteome</keyword>
<name>A0A8X6HBB7_TRICU</name>